<sequence length="719" mass="80723">MKIRKFALKLEIPKSMVHEIVHDTLGYQKVSRRRVIVISICKMYGGVFMTCPESYVITRDVTSSSKNIFTSRKLEFDEWKTELLSQSRDIKGLRTRFIKLNLMTPQSRLVFSLPHTLQASRQKVLHMSSSFNIHPRNTLHFIKNEVVRTGLRSICEEFIGEDHLVLSLDTWSLEIDFAAKPDTVGACVAVFSAVRGLHVIAIATSVSQSKTEWNFVVNLAIKLKQILVQHGGCNRHLGFKCHVVDVSIPSSLEAFKHSSVQDIYPSTFTVQGEMMNDILNALTISVASYKPFSHSSSNYETEHYFLLTCDQLELLWTHHLTKELWVHGPPGCGKTIAALEMMRILRQRGCAQNELLYVAENLLLCAYVRSFDLGLVVNRRELMQDYTDINIFSQKYGEVKNVVVDEAQNFKDRDGDWYILLEKLAQQNCKSSLEVNSGYFWVFMDYAQKVHKFSAGLPNVIGKNNFILREISRNSQEIYTYARKFMDAPSEGSPDSDGFPGCLPDSAYHLGHDYCSGNQVNVVKCSKTSMETILGQILKQCVVQEGRDLKDVAVLASKKMEAKTIKQNLKGSSLERVNNNPRGVDENSIFPSNSSVFQYASKDSSECSAGQVYISDSGKEGGLKGAASLEVIKDAENNPTEIDSETPSGLSSGNSSLLISSVKEFSGLDRPVIIGVEPHTNQRHADLDKFLLNLVTRAKDQLIILTTSDELMKKLSVHR</sequence>
<organism evidence="1 2">
    <name type="scientific">Elysia marginata</name>
    <dbReference type="NCBI Taxonomy" id="1093978"/>
    <lineage>
        <taxon>Eukaryota</taxon>
        <taxon>Metazoa</taxon>
        <taxon>Spiralia</taxon>
        <taxon>Lophotrochozoa</taxon>
        <taxon>Mollusca</taxon>
        <taxon>Gastropoda</taxon>
        <taxon>Heterobranchia</taxon>
        <taxon>Euthyneura</taxon>
        <taxon>Panpulmonata</taxon>
        <taxon>Sacoglossa</taxon>
        <taxon>Placobranchoidea</taxon>
        <taxon>Plakobranchidae</taxon>
        <taxon>Elysia</taxon>
    </lineage>
</organism>
<dbReference type="AlphaFoldDB" id="A0AAV4EX82"/>
<dbReference type="SUPFAM" id="SSF52540">
    <property type="entry name" value="P-loop containing nucleoside triphosphate hydrolases"/>
    <property type="match status" value="1"/>
</dbReference>
<accession>A0AAV4EX82</accession>
<evidence type="ECO:0000313" key="2">
    <source>
        <dbReference type="Proteomes" id="UP000762676"/>
    </source>
</evidence>
<dbReference type="Gene3D" id="3.40.50.300">
    <property type="entry name" value="P-loop containing nucleotide triphosphate hydrolases"/>
    <property type="match status" value="1"/>
</dbReference>
<name>A0AAV4EX82_9GAST</name>
<dbReference type="Proteomes" id="UP000762676">
    <property type="component" value="Unassembled WGS sequence"/>
</dbReference>
<keyword evidence="2" id="KW-1185">Reference proteome</keyword>
<proteinExistence type="predicted"/>
<dbReference type="EMBL" id="BMAT01000359">
    <property type="protein sequence ID" value="GFR64910.1"/>
    <property type="molecule type" value="Genomic_DNA"/>
</dbReference>
<protein>
    <submittedName>
        <fullName evidence="1">Schlafen family member 13</fullName>
    </submittedName>
</protein>
<dbReference type="InterPro" id="IPR027417">
    <property type="entry name" value="P-loop_NTPase"/>
</dbReference>
<gene>
    <name evidence="1" type="ORF">ElyMa_000191400</name>
</gene>
<evidence type="ECO:0000313" key="1">
    <source>
        <dbReference type="EMBL" id="GFR64910.1"/>
    </source>
</evidence>
<reference evidence="1 2" key="1">
    <citation type="journal article" date="2021" name="Elife">
        <title>Chloroplast acquisition without the gene transfer in kleptoplastic sea slugs, Plakobranchus ocellatus.</title>
        <authorList>
            <person name="Maeda T."/>
            <person name="Takahashi S."/>
            <person name="Yoshida T."/>
            <person name="Shimamura S."/>
            <person name="Takaki Y."/>
            <person name="Nagai Y."/>
            <person name="Toyoda A."/>
            <person name="Suzuki Y."/>
            <person name="Arimoto A."/>
            <person name="Ishii H."/>
            <person name="Satoh N."/>
            <person name="Nishiyama T."/>
            <person name="Hasebe M."/>
            <person name="Maruyama T."/>
            <person name="Minagawa J."/>
            <person name="Obokata J."/>
            <person name="Shigenobu S."/>
        </authorList>
    </citation>
    <scope>NUCLEOTIDE SEQUENCE [LARGE SCALE GENOMIC DNA]</scope>
</reference>
<comment type="caution">
    <text evidence="1">The sequence shown here is derived from an EMBL/GenBank/DDBJ whole genome shotgun (WGS) entry which is preliminary data.</text>
</comment>